<evidence type="ECO:0000256" key="3">
    <source>
        <dbReference type="ARBA" id="ARBA00022581"/>
    </source>
</evidence>
<keyword evidence="6" id="KW-0325">Glycoprotein</keyword>
<evidence type="ECO:0000256" key="6">
    <source>
        <dbReference type="ARBA" id="ARBA00023180"/>
    </source>
</evidence>
<dbReference type="KEGG" id="vg:80532652"/>
<dbReference type="PANTHER" id="PTHR12080">
    <property type="entry name" value="SIGNALING LYMPHOCYTIC ACTIVATION MOLECULE"/>
    <property type="match status" value="1"/>
</dbReference>
<dbReference type="EMBL" id="HQ878327">
    <property type="protein sequence ID" value="AHA93307.1"/>
    <property type="molecule type" value="Genomic_DNA"/>
</dbReference>
<feature type="transmembrane region" description="Helical" evidence="7">
    <location>
        <begin position="919"/>
        <end position="945"/>
    </location>
</feature>
<name>V5NWN3_9ALPH</name>
<evidence type="ECO:0000256" key="5">
    <source>
        <dbReference type="ARBA" id="ARBA00023136"/>
    </source>
</evidence>
<reference evidence="9 10" key="1">
    <citation type="journal article" date="2012" name="PLoS ONE">
        <title>The genome of Chelonid herpesvirus 5 harbors atypical genes.</title>
        <authorList>
            <person name="Ackermann M."/>
            <person name="Koriabine M."/>
            <person name="Hartmann-Fritsch F."/>
            <person name="de Jong P.J."/>
            <person name="Lewis T.D."/>
            <person name="Schetle N."/>
            <person name="Work T.M."/>
            <person name="Dagenais J."/>
            <person name="Balazs G.H."/>
            <person name="Leong J.A."/>
        </authorList>
    </citation>
    <scope>NUCLEOTIDE SEQUENCE [LARGE SCALE GENOMIC DNA]</scope>
</reference>
<dbReference type="InterPro" id="IPR007110">
    <property type="entry name" value="Ig-like_dom"/>
</dbReference>
<comment type="subcellular location">
    <subcellularLocation>
        <location evidence="1">Membrane</location>
    </subcellularLocation>
</comment>
<organism evidence="9 10">
    <name type="scientific">Chelonid alphaherpesvirus 5</name>
    <dbReference type="NCBI Taxonomy" id="702736"/>
    <lineage>
        <taxon>Viruses</taxon>
        <taxon>Duplodnaviria</taxon>
        <taxon>Heunggongvirae</taxon>
        <taxon>Peploviricota</taxon>
        <taxon>Herviviricetes</taxon>
        <taxon>Herpesvirales</taxon>
        <taxon>Orthoherpesviridae</taxon>
        <taxon>Alphaherpesvirinae</taxon>
        <taxon>Scutavirus</taxon>
        <taxon>Scutavirus chelonidalpha5</taxon>
    </lineage>
</organism>
<keyword evidence="5 7" id="KW-0472">Membrane</keyword>
<dbReference type="SMART" id="SM00409">
    <property type="entry name" value="IG"/>
    <property type="match status" value="6"/>
</dbReference>
<dbReference type="SUPFAM" id="SSF48726">
    <property type="entry name" value="Immunoglobulin"/>
    <property type="match status" value="2"/>
</dbReference>
<dbReference type="InterPro" id="IPR003599">
    <property type="entry name" value="Ig_sub"/>
</dbReference>
<keyword evidence="3" id="KW-0945">Host-virus interaction</keyword>
<evidence type="ECO:0000313" key="10">
    <source>
        <dbReference type="Proteomes" id="UP000325782"/>
    </source>
</evidence>
<evidence type="ECO:0000313" key="9">
    <source>
        <dbReference type="EMBL" id="AHA93307.1"/>
    </source>
</evidence>
<keyword evidence="10" id="KW-1185">Reference proteome</keyword>
<dbReference type="RefSeq" id="YP_010795493.1">
    <property type="nucleotide sequence ID" value="NC_075701.1"/>
</dbReference>
<dbReference type="InterPro" id="IPR036179">
    <property type="entry name" value="Ig-like_dom_sf"/>
</dbReference>
<evidence type="ECO:0000256" key="7">
    <source>
        <dbReference type="SAM" id="Phobius"/>
    </source>
</evidence>
<dbReference type="InterPro" id="IPR015631">
    <property type="entry name" value="CD2/SLAM_rcpt"/>
</dbReference>
<evidence type="ECO:0000259" key="8">
    <source>
        <dbReference type="PROSITE" id="PS50835"/>
    </source>
</evidence>
<accession>V5NWN3</accession>
<comment type="similarity">
    <text evidence="2">Belongs to the herpesviridae glycoprotein C family.</text>
</comment>
<evidence type="ECO:0000256" key="2">
    <source>
        <dbReference type="ARBA" id="ARBA00005284"/>
    </source>
</evidence>
<evidence type="ECO:0000256" key="1">
    <source>
        <dbReference type="ARBA" id="ARBA00004370"/>
    </source>
</evidence>
<protein>
    <submittedName>
        <fullName evidence="9">Putative carcinoembryonic antigen-related cell adhesion molecule 1 isoform protein</fullName>
    </submittedName>
</protein>
<dbReference type="PANTHER" id="PTHR12080:SF48">
    <property type="entry name" value="IMMUNOGLOBULIN SUBTYPE DOMAIN-CONTAINING PROTEIN"/>
    <property type="match status" value="1"/>
</dbReference>
<feature type="domain" description="Ig-like" evidence="8">
    <location>
        <begin position="821"/>
        <end position="909"/>
    </location>
</feature>
<evidence type="ECO:0000256" key="4">
    <source>
        <dbReference type="ARBA" id="ARBA00022729"/>
    </source>
</evidence>
<proteinExistence type="inferred from homology"/>
<keyword evidence="7" id="KW-1133">Transmembrane helix</keyword>
<keyword evidence="7" id="KW-0812">Transmembrane</keyword>
<dbReference type="PROSITE" id="PS50835">
    <property type="entry name" value="IG_LIKE"/>
    <property type="match status" value="1"/>
</dbReference>
<dbReference type="GO" id="GO:0016020">
    <property type="term" value="C:membrane"/>
    <property type="evidence" value="ECO:0007669"/>
    <property type="project" value="UniProtKB-SubCell"/>
</dbReference>
<keyword evidence="4" id="KW-0732">Signal</keyword>
<gene>
    <name evidence="9" type="primary">F-US1</name>
</gene>
<dbReference type="GeneID" id="80532652"/>
<sequence length="979" mass="109457">MGLPALTCVLVVLLSGGVFSQPERLRVFKDQNGFVRLCVSEVPSDNVVRWEYENRTLLDCRAKDDCHLSEQAGPPFLFEYVSHCLRFNAAISGFYGSWLAKRKDRKILASFEVDRMDVFQHVISSWPTNSDIFVCPGRPVPWDYRIDWYFNGLLIYSKTSLLEKGTPRSESRFEQRLTDFFHYCLKISGSQNDDAGEFALIAQKEDNSILQTVTIQIKAATLWSKEVTAEADSSFVVGAGLWKEFNFRLGLWYHNGTLFRVCGLENACQAVGPDRFANRAPMVEKYSLLIKDVKPGDSGRYRLVTSSALESRVITYEVQELVPESHQGPQRVEVVEFSSAELCAPKPAAAIGYSWVFNNETFYECETRSACRTVVGRRNPVFGRFRLSDTTARTASGEKILHCLRLTSALRQQAGDYQVTFFDENGSLANWQFKLTVEVKVFLPNTTRKQRVSSLEGRNVTLCSRKPNSTSLSEAGSFVASFQGAVLFECPEGPRCEKQLSRASGSFLSWQPFCLTLFGVVQSDSGLYVLSSFHGEEPQSDSFELNVVQVEERTVVAESSLTLCASGPLPEKSNAVSGVWAFNSKTVVLCQNKTNCALTGEARVRYKNFMPINVTCLTIDRVSTQNAGPYFLRVKVDGAVNQVAAFNLIVEHSEEKPDPAEEIADEMLSETLYLNPPVVKSRVGDSVKLCPKNEEGPFSKIIWVAKGKKVFDCANGVRCEPQQIKEPWRVSIADRRCYFIQDVRLSDGGAYVFFFKTGRQVVTGRIDLIVHRKGDRVVEISDRPTISVERATQKPVGTSISETGSPPKIEDEVAVKTLPDPKIFPILELKNETTGRCRARLECDVYGLDESEMPQFIWHVTESQHVYSRGLAGDPSILVVSSENTNAKGIFTCVVRKNGEVKETSIRFSNVCVFKRSKAVMYVALGVLLGLLLLIGVCVGLFFYLQKKGHCYKPRSQPDVIPKEPEMSLSVVNENVSVQ</sequence>
<dbReference type="Proteomes" id="UP000325782">
    <property type="component" value="Segment"/>
</dbReference>